<evidence type="ECO:0000313" key="2">
    <source>
        <dbReference type="EMBL" id="RAL61214.1"/>
    </source>
</evidence>
<evidence type="ECO:0000313" key="3">
    <source>
        <dbReference type="Proteomes" id="UP000249056"/>
    </source>
</evidence>
<dbReference type="Proteomes" id="UP000249056">
    <property type="component" value="Unassembled WGS sequence"/>
</dbReference>
<keyword evidence="3" id="KW-1185">Reference proteome</keyword>
<proteinExistence type="predicted"/>
<dbReference type="AlphaFoldDB" id="A0A395IMW3"/>
<feature type="compositionally biased region" description="Basic and acidic residues" evidence="1">
    <location>
        <begin position="1"/>
        <end position="25"/>
    </location>
</feature>
<reference evidence="2 3" key="1">
    <citation type="submission" date="2018-06" db="EMBL/GenBank/DDBJ databases">
        <title>Genome Sequence of the Brown Rot Fungal Pathogen Monilinia fructigena.</title>
        <authorList>
            <person name="Landi L."/>
            <person name="De Miccolis Angelini R.M."/>
            <person name="Pollastro S."/>
            <person name="Abate D."/>
            <person name="Faretra F."/>
            <person name="Romanazzi G."/>
        </authorList>
    </citation>
    <scope>NUCLEOTIDE SEQUENCE [LARGE SCALE GENOMIC DNA]</scope>
    <source>
        <strain evidence="2 3">Mfrg269</strain>
    </source>
</reference>
<accession>A0A395IMW3</accession>
<feature type="region of interest" description="Disordered" evidence="1">
    <location>
        <begin position="1"/>
        <end position="47"/>
    </location>
</feature>
<sequence>MIRTLKEEKGQEKMRLDASSHRRAEVSAPFSQPKTMGMTPAEQKAKEHRDRLLGFQAQNAKRTTVRDEAADFDTSLAASVAVGGVGVVECGLARRREQRN</sequence>
<organism evidence="2 3">
    <name type="scientific">Monilinia fructigena</name>
    <dbReference type="NCBI Taxonomy" id="38457"/>
    <lineage>
        <taxon>Eukaryota</taxon>
        <taxon>Fungi</taxon>
        <taxon>Dikarya</taxon>
        <taxon>Ascomycota</taxon>
        <taxon>Pezizomycotina</taxon>
        <taxon>Leotiomycetes</taxon>
        <taxon>Helotiales</taxon>
        <taxon>Sclerotiniaceae</taxon>
        <taxon>Monilinia</taxon>
    </lineage>
</organism>
<comment type="caution">
    <text evidence="2">The sequence shown here is derived from an EMBL/GenBank/DDBJ whole genome shotgun (WGS) entry which is preliminary data.</text>
</comment>
<name>A0A395IMW3_9HELO</name>
<gene>
    <name evidence="2" type="ORF">DID88_010293</name>
</gene>
<dbReference type="EMBL" id="QKRW01000033">
    <property type="protein sequence ID" value="RAL61214.1"/>
    <property type="molecule type" value="Genomic_DNA"/>
</dbReference>
<protein>
    <submittedName>
        <fullName evidence="2">Uncharacterized protein</fullName>
    </submittedName>
</protein>
<dbReference type="OrthoDB" id="338816at2759"/>
<evidence type="ECO:0000256" key="1">
    <source>
        <dbReference type="SAM" id="MobiDB-lite"/>
    </source>
</evidence>